<feature type="transmembrane region" description="Helical" evidence="1">
    <location>
        <begin position="39"/>
        <end position="59"/>
    </location>
</feature>
<feature type="domain" description="Flavinylation-associated cytochrome" evidence="2">
    <location>
        <begin position="5"/>
        <end position="59"/>
    </location>
</feature>
<gene>
    <name evidence="3" type="ORF">ALGA_1592</name>
</gene>
<evidence type="ECO:0000256" key="1">
    <source>
        <dbReference type="SAM" id="Phobius"/>
    </source>
</evidence>
<keyword evidence="4" id="KW-1185">Reference proteome</keyword>
<dbReference type="Pfam" id="PF14358">
    <property type="entry name" value="DUF4405"/>
    <property type="match status" value="1"/>
</dbReference>
<dbReference type="OrthoDB" id="1443666at2"/>
<dbReference type="Proteomes" id="UP000218267">
    <property type="component" value="Chromosome"/>
</dbReference>
<organism evidence="3 4">
    <name type="scientific">Labilibaculum antarcticum</name>
    <dbReference type="NCBI Taxonomy" id="1717717"/>
    <lineage>
        <taxon>Bacteria</taxon>
        <taxon>Pseudomonadati</taxon>
        <taxon>Bacteroidota</taxon>
        <taxon>Bacteroidia</taxon>
        <taxon>Marinilabiliales</taxon>
        <taxon>Marinifilaceae</taxon>
        <taxon>Labilibaculum</taxon>
    </lineage>
</organism>
<dbReference type="KEGG" id="mbas:ALGA_1592"/>
<accession>A0A1Y1CHV6</accession>
<evidence type="ECO:0000259" key="2">
    <source>
        <dbReference type="Pfam" id="PF14358"/>
    </source>
</evidence>
<dbReference type="RefSeq" id="WP_096428843.1">
    <property type="nucleotide sequence ID" value="NZ_AP018042.1"/>
</dbReference>
<evidence type="ECO:0000313" key="3">
    <source>
        <dbReference type="EMBL" id="BAX79968.1"/>
    </source>
</evidence>
<protein>
    <recommendedName>
        <fullName evidence="2">Flavinylation-associated cytochrome domain-containing protein</fullName>
    </recommendedName>
</protein>
<keyword evidence="1" id="KW-0472">Membrane</keyword>
<reference evidence="4" key="2">
    <citation type="journal article" date="2020" name="Antonie Van Leeuwenhoek">
        <title>Labilibaculum antarcticum sp. nov., a novel facultative anaerobic, psychrotorelant bacterium isolated from marine sediment of Antarctica.</title>
        <authorList>
            <person name="Watanabe M."/>
            <person name="Kojima H."/>
            <person name="Fukui M."/>
        </authorList>
    </citation>
    <scope>NUCLEOTIDE SEQUENCE [LARGE SCALE GENOMIC DNA]</scope>
    <source>
        <strain evidence="4">SPP2</strain>
    </source>
</reference>
<proteinExistence type="predicted"/>
<reference evidence="3 4" key="1">
    <citation type="journal article" date="2018" name="Mar. Genomics">
        <title>Complete genome sequence of Marinifilaceae bacterium strain SPP2, isolated from the Antarctic marine sediment.</title>
        <authorList>
            <person name="Watanabe M."/>
            <person name="Kojima H."/>
            <person name="Fukui M."/>
        </authorList>
    </citation>
    <scope>NUCLEOTIDE SEQUENCE [LARGE SCALE GENOMIC DNA]</scope>
    <source>
        <strain evidence="3 4">SPP2</strain>
    </source>
</reference>
<dbReference type="InterPro" id="IPR025517">
    <property type="entry name" value="DUF4405"/>
</dbReference>
<keyword evidence="1" id="KW-1133">Transmembrane helix</keyword>
<dbReference type="AlphaFoldDB" id="A0A1Y1CHV6"/>
<dbReference type="EMBL" id="AP018042">
    <property type="protein sequence ID" value="BAX79968.1"/>
    <property type="molecule type" value="Genomic_DNA"/>
</dbReference>
<feature type="transmembrane region" description="Helical" evidence="1">
    <location>
        <begin position="6"/>
        <end position="27"/>
    </location>
</feature>
<keyword evidence="1" id="KW-0812">Transmembrane</keyword>
<sequence>MIRKIVSTTLLVSLLAIASSGIMMILIDSFEFQLRMHPVHKIFGIVMTIAGILHVYYNFKSIKKYLDSKTVLVFGIVMIAIMMLLYVVGFNKPLDKSIIKEIEISTSMLKD</sequence>
<name>A0A1Y1CHV6_9BACT</name>
<feature type="transmembrane region" description="Helical" evidence="1">
    <location>
        <begin position="71"/>
        <end position="90"/>
    </location>
</feature>
<evidence type="ECO:0000313" key="4">
    <source>
        <dbReference type="Proteomes" id="UP000218267"/>
    </source>
</evidence>